<name>A0A9D4UT90_ADICA</name>
<sequence length="83" mass="9308">MRSENVPFLPARPIRCQEHACSLTEPSFSFLKKSVKYLLSSGCYKASLCPYAIADATLMHLTRLKGSLLTNSLYPYFMIVADT</sequence>
<reference evidence="1" key="1">
    <citation type="submission" date="2021-01" db="EMBL/GenBank/DDBJ databases">
        <title>Adiantum capillus-veneris genome.</title>
        <authorList>
            <person name="Fang Y."/>
            <person name="Liao Q."/>
        </authorList>
    </citation>
    <scope>NUCLEOTIDE SEQUENCE</scope>
    <source>
        <strain evidence="1">H3</strain>
        <tissue evidence="1">Leaf</tissue>
    </source>
</reference>
<dbReference type="EMBL" id="JABFUD020000011">
    <property type="protein sequence ID" value="KAI5073411.1"/>
    <property type="molecule type" value="Genomic_DNA"/>
</dbReference>
<dbReference type="AlphaFoldDB" id="A0A9D4UT90"/>
<evidence type="ECO:0000313" key="1">
    <source>
        <dbReference type="EMBL" id="KAI5073411.1"/>
    </source>
</evidence>
<organism evidence="1 2">
    <name type="scientific">Adiantum capillus-veneris</name>
    <name type="common">Maidenhair fern</name>
    <dbReference type="NCBI Taxonomy" id="13818"/>
    <lineage>
        <taxon>Eukaryota</taxon>
        <taxon>Viridiplantae</taxon>
        <taxon>Streptophyta</taxon>
        <taxon>Embryophyta</taxon>
        <taxon>Tracheophyta</taxon>
        <taxon>Polypodiopsida</taxon>
        <taxon>Polypodiidae</taxon>
        <taxon>Polypodiales</taxon>
        <taxon>Pteridineae</taxon>
        <taxon>Pteridaceae</taxon>
        <taxon>Vittarioideae</taxon>
        <taxon>Adiantum</taxon>
    </lineage>
</organism>
<dbReference type="Proteomes" id="UP000886520">
    <property type="component" value="Chromosome 11"/>
</dbReference>
<protein>
    <submittedName>
        <fullName evidence="1">Uncharacterized protein</fullName>
    </submittedName>
</protein>
<accession>A0A9D4UT90</accession>
<comment type="caution">
    <text evidence="1">The sequence shown here is derived from an EMBL/GenBank/DDBJ whole genome shotgun (WGS) entry which is preliminary data.</text>
</comment>
<evidence type="ECO:0000313" key="2">
    <source>
        <dbReference type="Proteomes" id="UP000886520"/>
    </source>
</evidence>
<keyword evidence="2" id="KW-1185">Reference proteome</keyword>
<proteinExistence type="predicted"/>
<gene>
    <name evidence="1" type="ORF">GOP47_0011424</name>
</gene>